<evidence type="ECO:0000256" key="6">
    <source>
        <dbReference type="SAM" id="SignalP"/>
    </source>
</evidence>
<keyword evidence="5" id="KW-0812">Transmembrane</keyword>
<evidence type="ECO:0000256" key="5">
    <source>
        <dbReference type="SAM" id="Phobius"/>
    </source>
</evidence>
<feature type="signal peptide" evidence="6">
    <location>
        <begin position="1"/>
        <end position="18"/>
    </location>
</feature>
<gene>
    <name evidence="8" type="ORF">BaRGS_00033179</name>
</gene>
<evidence type="ECO:0000256" key="4">
    <source>
        <dbReference type="SAM" id="MobiDB-lite"/>
    </source>
</evidence>
<dbReference type="InterPro" id="IPR057106">
    <property type="entry name" value="NXPE4_C"/>
</dbReference>
<feature type="region of interest" description="Disordered" evidence="4">
    <location>
        <begin position="298"/>
        <end position="319"/>
    </location>
</feature>
<proteinExistence type="predicted"/>
<protein>
    <recommendedName>
        <fullName evidence="7">NXPE C-terminal domain-containing protein</fullName>
    </recommendedName>
</protein>
<evidence type="ECO:0000313" key="9">
    <source>
        <dbReference type="Proteomes" id="UP001519460"/>
    </source>
</evidence>
<keyword evidence="6" id="KW-0732">Signal</keyword>
<keyword evidence="1" id="KW-0813">Transport</keyword>
<keyword evidence="3" id="KW-0407">Ion channel</keyword>
<evidence type="ECO:0000256" key="3">
    <source>
        <dbReference type="ARBA" id="ARBA00023303"/>
    </source>
</evidence>
<dbReference type="PANTHER" id="PTHR16165">
    <property type="entry name" value="NXPE FAMILY MEMBER"/>
    <property type="match status" value="1"/>
</dbReference>
<evidence type="ECO:0000313" key="8">
    <source>
        <dbReference type="EMBL" id="KAK7475590.1"/>
    </source>
</evidence>
<dbReference type="PANTHER" id="PTHR16165:SF5">
    <property type="entry name" value="NXPE FAMILY MEMBER 3"/>
    <property type="match status" value="1"/>
</dbReference>
<dbReference type="AlphaFoldDB" id="A0ABD0JLJ7"/>
<feature type="chain" id="PRO_5044851818" description="NXPE C-terminal domain-containing protein" evidence="6">
    <location>
        <begin position="19"/>
        <end position="760"/>
    </location>
</feature>
<evidence type="ECO:0000256" key="2">
    <source>
        <dbReference type="ARBA" id="ARBA00023065"/>
    </source>
</evidence>
<dbReference type="EMBL" id="JACVVK020000401">
    <property type="protein sequence ID" value="KAK7475590.1"/>
    <property type="molecule type" value="Genomic_DNA"/>
</dbReference>
<keyword evidence="5" id="KW-1133">Transmembrane helix</keyword>
<dbReference type="Proteomes" id="UP001519460">
    <property type="component" value="Unassembled WGS sequence"/>
</dbReference>
<keyword evidence="2" id="KW-0406">Ion transport</keyword>
<dbReference type="PRINTS" id="PR01097">
    <property type="entry name" value="TRNSRECEPTRP"/>
</dbReference>
<accession>A0ABD0JLJ7</accession>
<feature type="transmembrane region" description="Helical" evidence="5">
    <location>
        <begin position="85"/>
        <end position="106"/>
    </location>
</feature>
<dbReference type="Pfam" id="PF24536">
    <property type="entry name" value="NXPE4_C"/>
    <property type="match status" value="1"/>
</dbReference>
<comment type="caution">
    <text evidence="8">The sequence shown here is derived from an EMBL/GenBank/DDBJ whole genome shotgun (WGS) entry which is preliminary data.</text>
</comment>
<keyword evidence="9" id="KW-1185">Reference proteome</keyword>
<feature type="domain" description="NXPE C-terminal" evidence="7">
    <location>
        <begin position="532"/>
        <end position="757"/>
    </location>
</feature>
<name>A0ABD0JLJ7_9CAEN</name>
<feature type="compositionally biased region" description="Polar residues" evidence="4">
    <location>
        <begin position="300"/>
        <end position="310"/>
    </location>
</feature>
<feature type="region of interest" description="Disordered" evidence="4">
    <location>
        <begin position="158"/>
        <end position="178"/>
    </location>
</feature>
<organism evidence="8 9">
    <name type="scientific">Batillaria attramentaria</name>
    <dbReference type="NCBI Taxonomy" id="370345"/>
    <lineage>
        <taxon>Eukaryota</taxon>
        <taxon>Metazoa</taxon>
        <taxon>Spiralia</taxon>
        <taxon>Lophotrochozoa</taxon>
        <taxon>Mollusca</taxon>
        <taxon>Gastropoda</taxon>
        <taxon>Caenogastropoda</taxon>
        <taxon>Sorbeoconcha</taxon>
        <taxon>Cerithioidea</taxon>
        <taxon>Batillariidae</taxon>
        <taxon>Batillaria</taxon>
    </lineage>
</organism>
<evidence type="ECO:0000259" key="7">
    <source>
        <dbReference type="Pfam" id="PF24536"/>
    </source>
</evidence>
<reference evidence="8 9" key="1">
    <citation type="journal article" date="2023" name="Sci. Data">
        <title>Genome assembly of the Korean intertidal mud-creeper Batillaria attramentaria.</title>
        <authorList>
            <person name="Patra A.K."/>
            <person name="Ho P.T."/>
            <person name="Jun S."/>
            <person name="Lee S.J."/>
            <person name="Kim Y."/>
            <person name="Won Y.J."/>
        </authorList>
    </citation>
    <scope>NUCLEOTIDE SEQUENCE [LARGE SCALE GENOMIC DNA]</scope>
    <source>
        <strain evidence="8">Wonlab-2016</strain>
    </source>
</reference>
<evidence type="ECO:0000256" key="1">
    <source>
        <dbReference type="ARBA" id="ARBA00022448"/>
    </source>
</evidence>
<sequence>MCFFVILLVFVFAYTVASEAILYPNTEMSWKLLYYLPRKAYWQNYGELFLDELEGDVECTNNRTLYSGYKEQRCPSTIGQYMVPIMMAVYVLITNVLLLNLLIAMFSYTFQKVQDNTDIHWHFQRFNLIFEYSARPCLPPPLIIFSYIRMAVDKGRKKVSPRNQSDSQGEYHPQGESDSRMFTPILGLVWDCVQSLKRPLLRLLMAEFSLDFNSGSVRCTFGILQLTVAVKETKSDRQHGLLTGSRFRLDSGQISNKGVIYFETDQDTLFSFLRRDKMLHLTDGASIRHCSPETEFERALSTTSPLTDMTSAPDERHSKTNTVLGDTLHLRADLYDGSGRIRTTGGDEVRIWLTSQKGSRRPKPYAVAADVTDMRNGSYIGKTTLQWPGVTYMRVSLTYPREFLRLLVVLRHTLHSMRWVKAIFSDGNGTREATTCLPSFPVPGFSGTCNFTSRNTDVPWYCGHPTIPRLNCSHWTETGNYMLPYQRLIPNRISIITKKGPTPKDLPPCWSRPPRETWESPVPRGWFLARSWRPSTCSVPEMTNLRAQQCMRNTTLLFLGDSNMDLFYKSVKHLVNISCANREEQDPHSPKQCQFRHLNSSLLFARHAMPFNVGGHENIRTCLQPQPLQHVSSHGHHQAVVVVHYYVHLSFYPLYPFRDRVRHTRRAVEQLLRQHPKVKVFIRGPHVIYDGKGSHVHFGDNFGPEYIRIWKEEFRGLYDKVWFLDYWDMTIASENFTSHPPYSTVREMLKLLFGYFCESS</sequence>
<dbReference type="GO" id="GO:0034220">
    <property type="term" value="P:monoatomic ion transmembrane transport"/>
    <property type="evidence" value="ECO:0007669"/>
    <property type="project" value="UniProtKB-KW"/>
</dbReference>
<keyword evidence="5" id="KW-0472">Membrane</keyword>
<dbReference type="InterPro" id="IPR002153">
    <property type="entry name" value="TRPC_channel"/>
</dbReference>